<organism evidence="2 3">
    <name type="scientific">Eumeta variegata</name>
    <name type="common">Bagworm moth</name>
    <name type="synonym">Eumeta japonica</name>
    <dbReference type="NCBI Taxonomy" id="151549"/>
    <lineage>
        <taxon>Eukaryota</taxon>
        <taxon>Metazoa</taxon>
        <taxon>Ecdysozoa</taxon>
        <taxon>Arthropoda</taxon>
        <taxon>Hexapoda</taxon>
        <taxon>Insecta</taxon>
        <taxon>Pterygota</taxon>
        <taxon>Neoptera</taxon>
        <taxon>Endopterygota</taxon>
        <taxon>Lepidoptera</taxon>
        <taxon>Glossata</taxon>
        <taxon>Ditrysia</taxon>
        <taxon>Tineoidea</taxon>
        <taxon>Psychidae</taxon>
        <taxon>Oiketicinae</taxon>
        <taxon>Eumeta</taxon>
    </lineage>
</organism>
<keyword evidence="3" id="KW-1185">Reference proteome</keyword>
<dbReference type="EMBL" id="BGZK01000573">
    <property type="protein sequence ID" value="GBP51069.1"/>
    <property type="molecule type" value="Genomic_DNA"/>
</dbReference>
<proteinExistence type="predicted"/>
<feature type="region of interest" description="Disordered" evidence="1">
    <location>
        <begin position="1"/>
        <end position="20"/>
    </location>
</feature>
<accession>A0A4C1WL92</accession>
<reference evidence="2 3" key="1">
    <citation type="journal article" date="2019" name="Commun. Biol.">
        <title>The bagworm genome reveals a unique fibroin gene that provides high tensile strength.</title>
        <authorList>
            <person name="Kono N."/>
            <person name="Nakamura H."/>
            <person name="Ohtoshi R."/>
            <person name="Tomita M."/>
            <person name="Numata K."/>
            <person name="Arakawa K."/>
        </authorList>
    </citation>
    <scope>NUCLEOTIDE SEQUENCE [LARGE SCALE GENOMIC DNA]</scope>
</reference>
<comment type="caution">
    <text evidence="2">The sequence shown here is derived from an EMBL/GenBank/DDBJ whole genome shotgun (WGS) entry which is preliminary data.</text>
</comment>
<protein>
    <submittedName>
        <fullName evidence="2">Uncharacterized protein</fullName>
    </submittedName>
</protein>
<evidence type="ECO:0000313" key="2">
    <source>
        <dbReference type="EMBL" id="GBP51069.1"/>
    </source>
</evidence>
<sequence>MFPLGPRKGASSAVGGRGPGVGERFDREIWAVGLDNEPSGAHAHTYTTPCLCWWRPQQAAQSPRPDVQFLPKRLGSYTRRRRTLHSLLMTFCSLNFPLTSSLLLRIEATALKVNLKLVDNSMSYFFGTGSFSEVLPAPPARGVRVATSVGRSDH</sequence>
<evidence type="ECO:0000313" key="3">
    <source>
        <dbReference type="Proteomes" id="UP000299102"/>
    </source>
</evidence>
<dbReference type="AlphaFoldDB" id="A0A4C1WL92"/>
<name>A0A4C1WL92_EUMVA</name>
<evidence type="ECO:0000256" key="1">
    <source>
        <dbReference type="SAM" id="MobiDB-lite"/>
    </source>
</evidence>
<gene>
    <name evidence="2" type="ORF">EVAR_87646_1</name>
</gene>
<dbReference type="Proteomes" id="UP000299102">
    <property type="component" value="Unassembled WGS sequence"/>
</dbReference>